<gene>
    <name evidence="2 3" type="primary">LOC136080844</name>
</gene>
<evidence type="ECO:0000313" key="3">
    <source>
        <dbReference type="RefSeq" id="XP_065654217.1"/>
    </source>
</evidence>
<organism evidence="1 3">
    <name type="scientific">Hydra vulgaris</name>
    <name type="common">Hydra</name>
    <name type="synonym">Hydra attenuata</name>
    <dbReference type="NCBI Taxonomy" id="6087"/>
    <lineage>
        <taxon>Eukaryota</taxon>
        <taxon>Metazoa</taxon>
        <taxon>Cnidaria</taxon>
        <taxon>Hydrozoa</taxon>
        <taxon>Hydroidolina</taxon>
        <taxon>Anthoathecata</taxon>
        <taxon>Aplanulata</taxon>
        <taxon>Hydridae</taxon>
        <taxon>Hydra</taxon>
    </lineage>
</organism>
<name>A0ABM4BYC1_HYDVU</name>
<evidence type="ECO:0000313" key="1">
    <source>
        <dbReference type="Proteomes" id="UP001652625"/>
    </source>
</evidence>
<sequence length="130" mass="14830">MAFHCKIDAILNAAILVLSRLFKKSTDFLVTFDSQPTQHTPTIKMPSRKKITTKNCSIMLDGCEIIEHRSDVDVSLAMSCVFASYYLFNIEYPVQLKNTLLFFEHVVFGISNNDRPVTVCRMANTLSYKK</sequence>
<proteinExistence type="predicted"/>
<dbReference type="Proteomes" id="UP001652625">
    <property type="component" value="Chromosome 05"/>
</dbReference>
<reference evidence="2 3" key="1">
    <citation type="submission" date="2025-05" db="UniProtKB">
        <authorList>
            <consortium name="RefSeq"/>
        </authorList>
    </citation>
    <scope>IDENTIFICATION</scope>
</reference>
<keyword evidence="1" id="KW-1185">Reference proteome</keyword>
<protein>
    <submittedName>
        <fullName evidence="2 3">Uncharacterized protein LOC136080844 isoform X2</fullName>
    </submittedName>
</protein>
<dbReference type="GeneID" id="136080844"/>
<evidence type="ECO:0000313" key="2">
    <source>
        <dbReference type="RefSeq" id="XP_065654216.1"/>
    </source>
</evidence>
<dbReference type="RefSeq" id="XP_065654216.1">
    <property type="nucleotide sequence ID" value="XM_065798144.1"/>
</dbReference>
<dbReference type="RefSeq" id="XP_065654217.1">
    <property type="nucleotide sequence ID" value="XM_065798145.1"/>
</dbReference>
<accession>A0ABM4BYC1</accession>